<protein>
    <submittedName>
        <fullName evidence="1">Uncharacterized protein</fullName>
    </submittedName>
</protein>
<keyword evidence="2" id="KW-1185">Reference proteome</keyword>
<dbReference type="EMBL" id="CP044618">
    <property type="protein sequence ID" value="QRD90486.1"/>
    <property type="molecule type" value="Genomic_DNA"/>
</dbReference>
<sequence>MGLPYGNPFTEFTLQEKVQKEMSIKVSISYQPCPFNPRPVPKTNESWSLQLNDHS</sequence>
<accession>A0A7U2MV70</accession>
<organism evidence="1 2">
    <name type="scientific">Aspergillus flavus (strain ATCC 200026 / FGSC A1120 / IAM 13836 / NRRL 3357 / JCM 12722 / SRRC 167)</name>
    <dbReference type="NCBI Taxonomy" id="332952"/>
    <lineage>
        <taxon>Eukaryota</taxon>
        <taxon>Fungi</taxon>
        <taxon>Dikarya</taxon>
        <taxon>Ascomycota</taxon>
        <taxon>Pezizomycotina</taxon>
        <taxon>Eurotiomycetes</taxon>
        <taxon>Eurotiomycetidae</taxon>
        <taxon>Eurotiales</taxon>
        <taxon>Aspergillaceae</taxon>
        <taxon>Aspergillus</taxon>
        <taxon>Aspergillus subgen. Circumdati</taxon>
    </lineage>
</organism>
<name>A0A7U2MV70_ASPFN</name>
<gene>
    <name evidence="1" type="ORF">F9C07_10674</name>
</gene>
<evidence type="ECO:0000313" key="2">
    <source>
        <dbReference type="Proteomes" id="UP000596276"/>
    </source>
</evidence>
<dbReference type="VEuPathDB" id="FungiDB:F9C07_10674"/>
<reference evidence="2" key="1">
    <citation type="journal article" date="2021" name="G3 (Bethesda)">
        <title>Chromosome assembled and annotated genome sequence of Aspergillus flavus NRRL 3357.</title>
        <authorList>
            <person name="Skerker J.M."/>
            <person name="Pianalto K.M."/>
            <person name="Mondo S.J."/>
            <person name="Yang K."/>
            <person name="Arkin A.P."/>
            <person name="Keller N.P."/>
            <person name="Grigoriev I.V."/>
            <person name="Louise Glass N.L."/>
        </authorList>
    </citation>
    <scope>NUCLEOTIDE SEQUENCE [LARGE SCALE GENOMIC DNA]</scope>
    <source>
        <strain evidence="2">ATCC 200026 / FGSC A1120 / IAM 13836 / NRRL 3357 / JCM 12722 / SRRC 167</strain>
    </source>
</reference>
<proteinExistence type="predicted"/>
<dbReference type="AlphaFoldDB" id="A0A7U2MV70"/>
<evidence type="ECO:0000313" key="1">
    <source>
        <dbReference type="EMBL" id="QRD90486.1"/>
    </source>
</evidence>
<dbReference type="Proteomes" id="UP000596276">
    <property type="component" value="Chromosome 4"/>
</dbReference>